<dbReference type="AlphaFoldDB" id="A0A085M9L5"/>
<gene>
    <name evidence="1" type="ORF">M513_05178</name>
</gene>
<evidence type="ECO:0008006" key="3">
    <source>
        <dbReference type="Google" id="ProtNLM"/>
    </source>
</evidence>
<keyword evidence="2" id="KW-1185">Reference proteome</keyword>
<dbReference type="EMBL" id="KL363212">
    <property type="protein sequence ID" value="KFD53911.1"/>
    <property type="molecule type" value="Genomic_DNA"/>
</dbReference>
<evidence type="ECO:0000313" key="1">
    <source>
        <dbReference type="EMBL" id="KFD53911.1"/>
    </source>
</evidence>
<sequence>MSDSKRKKRQYSTSFAVRPTEASPFAYFASVFFPVKPSGLKEHLTKVHAERSRENVAYFRKLRDKIVNRRTMCSVISSLARVEHDSLLASYRISLMIARCGKLHNQGAVWSMRSCKRYFIILNQTYIASKISLSKDCVEASWGDGHGCGGSIMRLAEKDRLDESTLPGNEALLLAYVRFIKDEQLTEEFLFSRELSTDAKGESIFRVVDHFFKQKAIPLKNIIAVATYGAPSIVGCYRDFVSYLKQMVPEVMCIHRQQLAVKHMSSRLNESLQYVITAVNRIRSGCLKDSCVKKRTKNRTDFFCIPKFRLLSRGARLIRFYELFESVASISGDEDVALRDILELRQADTAYLADLCEKFNAMNLQLRVDHLNLMKTKSVISPFASKLALYKRNISRGEPCQFLKLAELKRCPDSCDQDIQVYCEHLEMFHGDLMMGAMIPPNLVCQ</sequence>
<accession>A0A085M9L5</accession>
<dbReference type="PANTHER" id="PTHR45913:SF22">
    <property type="entry name" value="SCAN BOX DOMAIN-CONTAINING PROTEIN"/>
    <property type="match status" value="1"/>
</dbReference>
<dbReference type="Proteomes" id="UP000030764">
    <property type="component" value="Unassembled WGS sequence"/>
</dbReference>
<organism evidence="1 2">
    <name type="scientific">Trichuris suis</name>
    <name type="common">pig whipworm</name>
    <dbReference type="NCBI Taxonomy" id="68888"/>
    <lineage>
        <taxon>Eukaryota</taxon>
        <taxon>Metazoa</taxon>
        <taxon>Ecdysozoa</taxon>
        <taxon>Nematoda</taxon>
        <taxon>Enoplea</taxon>
        <taxon>Dorylaimia</taxon>
        <taxon>Trichinellida</taxon>
        <taxon>Trichuridae</taxon>
        <taxon>Trichuris</taxon>
    </lineage>
</organism>
<proteinExistence type="predicted"/>
<name>A0A085M9L5_9BILA</name>
<dbReference type="PANTHER" id="PTHR45913">
    <property type="entry name" value="EPM2A-INTERACTING PROTEIN 1"/>
    <property type="match status" value="1"/>
</dbReference>
<evidence type="ECO:0000313" key="2">
    <source>
        <dbReference type="Proteomes" id="UP000030764"/>
    </source>
</evidence>
<reference evidence="1 2" key="1">
    <citation type="journal article" date="2014" name="Nat. Genet.">
        <title>Genome and transcriptome of the porcine whipworm Trichuris suis.</title>
        <authorList>
            <person name="Jex A.R."/>
            <person name="Nejsum P."/>
            <person name="Schwarz E.M."/>
            <person name="Hu L."/>
            <person name="Young N.D."/>
            <person name="Hall R.S."/>
            <person name="Korhonen P.K."/>
            <person name="Liao S."/>
            <person name="Thamsborg S."/>
            <person name="Xia J."/>
            <person name="Xu P."/>
            <person name="Wang S."/>
            <person name="Scheerlinck J.P."/>
            <person name="Hofmann A."/>
            <person name="Sternberg P.W."/>
            <person name="Wang J."/>
            <person name="Gasser R.B."/>
        </authorList>
    </citation>
    <scope>NUCLEOTIDE SEQUENCE [LARGE SCALE GENOMIC DNA]</scope>
    <source>
        <strain evidence="1">DCEP-RM93M</strain>
    </source>
</reference>
<protein>
    <recommendedName>
        <fullName evidence="3">DUF4371 domain-containing protein</fullName>
    </recommendedName>
</protein>